<feature type="region of interest" description="Disordered" evidence="2">
    <location>
        <begin position="765"/>
        <end position="810"/>
    </location>
</feature>
<evidence type="ECO:0008006" key="5">
    <source>
        <dbReference type="Google" id="ProtNLM"/>
    </source>
</evidence>
<sequence>MSSPPVRVVYKLVQQGVDGITRRLTFDSQPTWVELAHRVHDLYFIPLDDIGLVYVDEDEITVSSNPELQDYHDSLRGNNASTHKFLIRNLVVSGARRPPSDSSGSSFSHLKYSPDPGPPEPPVFSLPRPSSHERGRSSSPVILSESRVLARQEEEELGSVIQRRSTVHDDNGSDVDFPRPRSRSFSPSFIKMGSPRSFTGRLSRPHSREPSIRNYSASPHSSVIHTRPPSVVVYDDGHPRGLFDIAYIPQPAPPSINAPEELPVVDEQVDYMTTEEVIRFATPISRPPSGFSQAASNFYTQSQPSPPESPVISFRAVSPPMAPTPSPYHPIPETEFILSRPPSTRPLSEVSHARSYLAPFNFAPPSPLSSLHGSGCVILAEPPSDYQGPEPIIDNPVSLSRPPSAVIYAFSRRSRSRSPSHSRNREDYLTATRDNLVKTTLEQLRDVSQGIMASLRQEMDMIKDETTQSIQQSLNEMKERALDGAQASLDHVRNEMDIVKVEARELLEVRDKLTVDVMALNNDMTNLRKEIEVVKGDLKRIATEVSQERESMEDEMRDMISQLRRERALREREREGAAAAAAAVAVAERQKALLIQRPGYNPSYIPVPPPVSRPQIDPQPSTQESQNPFRRSTWWGPTTSGPPRPPLVPPPPPPPPPPPASSSQQPREAYPAVLFTDPPAGHSNERGRPRHLPRPPAPDDTNGNGSNAESASETNTKGFPSIWSRIDNGNIPPHLRRANTLGRQDTRVPIPFGYGGRGWNRPWVHSHDGRPVHSDGNGDIESDHGPHHHHHHHPHNLPHHLHHPRHSMNVTHPLAPSRLRRTNSVPTRINATPFVNGGLRFSIVPEASIPENQVPPSDSEPAVPSATTFTNASELSSKPSTETMSAPGTRIERSDVEEARRIYKTRKAAWRKQRDEARKAFMMQMQNGGITVTEPGPPKRVRPFDLMAIPAEMGNPNGNGSMRMPGALPGFSTTPQPPVSSGQQQPEGPTSAPNSRSEPLIPLPPHPPLGFQAQQQSSAPQRWPSVRFAPSPPPSPRPEPQEESSDDEAPEVEPRPPPLRPSVNPIRFSYPTGFEPLDNLSPPERQLKNVIQDKLNLMGFGSVGFEMNKMVEQEVRKELQRVHGRPHSADTVSMMERLVEHLLMNPNNLSNVPNRNGTNVSGPGPRSRSISPQSRRLISELVAADSASGPIPGQWSEV</sequence>
<evidence type="ECO:0000256" key="2">
    <source>
        <dbReference type="SAM" id="MobiDB-lite"/>
    </source>
</evidence>
<feature type="compositionally biased region" description="Low complexity" evidence="2">
    <location>
        <begin position="979"/>
        <end position="989"/>
    </location>
</feature>
<dbReference type="AlphaFoldDB" id="A0AAV5A6L7"/>
<gene>
    <name evidence="3" type="ORF">Clacol_004154</name>
</gene>
<feature type="compositionally biased region" description="Basic residues" evidence="2">
    <location>
        <begin position="786"/>
        <end position="806"/>
    </location>
</feature>
<feature type="region of interest" description="Disordered" evidence="2">
    <location>
        <begin position="1146"/>
        <end position="1173"/>
    </location>
</feature>
<evidence type="ECO:0000313" key="4">
    <source>
        <dbReference type="Proteomes" id="UP001050691"/>
    </source>
</evidence>
<feature type="coiled-coil region" evidence="1">
    <location>
        <begin position="475"/>
        <end position="569"/>
    </location>
</feature>
<feature type="compositionally biased region" description="Basic and acidic residues" evidence="2">
    <location>
        <begin position="166"/>
        <end position="179"/>
    </location>
</feature>
<evidence type="ECO:0000313" key="3">
    <source>
        <dbReference type="EMBL" id="GJJ09930.1"/>
    </source>
</evidence>
<feature type="compositionally biased region" description="Pro residues" evidence="2">
    <location>
        <begin position="640"/>
        <end position="660"/>
    </location>
</feature>
<feature type="region of interest" description="Disordered" evidence="2">
    <location>
        <begin position="599"/>
        <end position="743"/>
    </location>
</feature>
<dbReference type="Proteomes" id="UP001050691">
    <property type="component" value="Unassembled WGS sequence"/>
</dbReference>
<feature type="compositionally biased region" description="Low complexity" evidence="2">
    <location>
        <begin position="96"/>
        <end position="108"/>
    </location>
</feature>
<proteinExistence type="predicted"/>
<name>A0AAV5A6L7_9AGAM</name>
<feature type="compositionally biased region" description="Pro residues" evidence="2">
    <location>
        <begin position="115"/>
        <end position="124"/>
    </location>
</feature>
<feature type="compositionally biased region" description="Polar residues" evidence="2">
    <location>
        <begin position="618"/>
        <end position="639"/>
    </location>
</feature>
<reference evidence="3" key="1">
    <citation type="submission" date="2021-10" db="EMBL/GenBank/DDBJ databases">
        <title>De novo Genome Assembly of Clathrus columnatus (Basidiomycota, Fungi) Using Illumina and Nanopore Sequence Data.</title>
        <authorList>
            <person name="Ogiso-Tanaka E."/>
            <person name="Itagaki H."/>
            <person name="Hosoya T."/>
            <person name="Hosaka K."/>
        </authorList>
    </citation>
    <scope>NUCLEOTIDE SEQUENCE</scope>
    <source>
        <strain evidence="3">MO-923</strain>
    </source>
</reference>
<feature type="compositionally biased region" description="Acidic residues" evidence="2">
    <location>
        <begin position="1041"/>
        <end position="1051"/>
    </location>
</feature>
<evidence type="ECO:0000256" key="1">
    <source>
        <dbReference type="SAM" id="Coils"/>
    </source>
</evidence>
<feature type="compositionally biased region" description="Polar residues" evidence="2">
    <location>
        <begin position="865"/>
        <end position="886"/>
    </location>
</feature>
<dbReference type="EMBL" id="BPWL01000004">
    <property type="protein sequence ID" value="GJJ09930.1"/>
    <property type="molecule type" value="Genomic_DNA"/>
</dbReference>
<organism evidence="3 4">
    <name type="scientific">Clathrus columnatus</name>
    <dbReference type="NCBI Taxonomy" id="1419009"/>
    <lineage>
        <taxon>Eukaryota</taxon>
        <taxon>Fungi</taxon>
        <taxon>Dikarya</taxon>
        <taxon>Basidiomycota</taxon>
        <taxon>Agaricomycotina</taxon>
        <taxon>Agaricomycetes</taxon>
        <taxon>Phallomycetidae</taxon>
        <taxon>Phallales</taxon>
        <taxon>Clathraceae</taxon>
        <taxon>Clathrus</taxon>
    </lineage>
</organism>
<keyword evidence="4" id="KW-1185">Reference proteome</keyword>
<feature type="compositionally biased region" description="Polar residues" evidence="2">
    <location>
        <begin position="213"/>
        <end position="222"/>
    </location>
</feature>
<accession>A0AAV5A6L7</accession>
<feature type="region of interest" description="Disordered" evidence="2">
    <location>
        <begin position="950"/>
        <end position="1067"/>
    </location>
</feature>
<protein>
    <recommendedName>
        <fullName evidence="5">PB1 domain-containing protein</fullName>
    </recommendedName>
</protein>
<feature type="compositionally biased region" description="Polar residues" evidence="2">
    <location>
        <begin position="701"/>
        <end position="718"/>
    </location>
</feature>
<feature type="region of interest" description="Disordered" evidence="2">
    <location>
        <begin position="96"/>
        <end position="222"/>
    </location>
</feature>
<comment type="caution">
    <text evidence="3">The sequence shown here is derived from an EMBL/GenBank/DDBJ whole genome shotgun (WGS) entry which is preliminary data.</text>
</comment>
<keyword evidence="1" id="KW-0175">Coiled coil</keyword>
<feature type="region of interest" description="Disordered" evidence="2">
    <location>
        <begin position="851"/>
        <end position="891"/>
    </location>
</feature>